<evidence type="ECO:0000256" key="1">
    <source>
        <dbReference type="ARBA" id="ARBA00004123"/>
    </source>
</evidence>
<keyword evidence="7" id="KW-1185">Reference proteome</keyword>
<dbReference type="GeneID" id="17087734"/>
<dbReference type="RefSeq" id="XP_005705415.1">
    <property type="nucleotide sequence ID" value="XM_005705358.1"/>
</dbReference>
<evidence type="ECO:0000256" key="4">
    <source>
        <dbReference type="ARBA" id="ARBA00025806"/>
    </source>
</evidence>
<feature type="compositionally biased region" description="Basic and acidic residues" evidence="5">
    <location>
        <begin position="82"/>
        <end position="102"/>
    </location>
</feature>
<feature type="compositionally biased region" description="Basic and acidic residues" evidence="5">
    <location>
        <begin position="1"/>
        <end position="11"/>
    </location>
</feature>
<dbReference type="AlphaFoldDB" id="M2WXW6"/>
<dbReference type="PANTHER" id="PTHR12972:SF0">
    <property type="entry name" value="PROTEIN DOWNSTREAM NEIGHBOR OF SON"/>
    <property type="match status" value="1"/>
</dbReference>
<dbReference type="KEGG" id="gsl:Gasu_36340"/>
<feature type="region of interest" description="Disordered" evidence="5">
    <location>
        <begin position="1"/>
        <end position="42"/>
    </location>
</feature>
<dbReference type="GO" id="GO:0005634">
    <property type="term" value="C:nucleus"/>
    <property type="evidence" value="ECO:0007669"/>
    <property type="project" value="UniProtKB-SubCell"/>
</dbReference>
<comment type="similarity">
    <text evidence="4">Belongs to the DONSON family.</text>
</comment>
<name>M2WXW6_GALSU</name>
<dbReference type="GO" id="GO:0033260">
    <property type="term" value="P:nuclear DNA replication"/>
    <property type="evidence" value="ECO:0007669"/>
    <property type="project" value="TreeGrafter"/>
</dbReference>
<proteinExistence type="inferred from homology"/>
<dbReference type="OrthoDB" id="10327438at2759"/>
<evidence type="ECO:0000256" key="5">
    <source>
        <dbReference type="SAM" id="MobiDB-lite"/>
    </source>
</evidence>
<organism evidence="6 7">
    <name type="scientific">Galdieria sulphuraria</name>
    <name type="common">Red alga</name>
    <dbReference type="NCBI Taxonomy" id="130081"/>
    <lineage>
        <taxon>Eukaryota</taxon>
        <taxon>Rhodophyta</taxon>
        <taxon>Bangiophyceae</taxon>
        <taxon>Galdieriales</taxon>
        <taxon>Galdieriaceae</taxon>
        <taxon>Galdieria</taxon>
    </lineage>
</organism>
<feature type="region of interest" description="Disordered" evidence="5">
    <location>
        <begin position="77"/>
        <end position="102"/>
    </location>
</feature>
<dbReference type="PANTHER" id="PTHR12972">
    <property type="entry name" value="DOWNSTREAM NEIGHBOR OF SON"/>
    <property type="match status" value="1"/>
</dbReference>
<comment type="subcellular location">
    <subcellularLocation>
        <location evidence="1">Nucleus</location>
    </subcellularLocation>
</comment>
<reference evidence="7" key="1">
    <citation type="journal article" date="2013" name="Science">
        <title>Gene transfer from bacteria and archaea facilitated evolution of an extremophilic eukaryote.</title>
        <authorList>
            <person name="Schonknecht G."/>
            <person name="Chen W.H."/>
            <person name="Ternes C.M."/>
            <person name="Barbier G.G."/>
            <person name="Shrestha R.P."/>
            <person name="Stanke M."/>
            <person name="Brautigam A."/>
            <person name="Baker B.J."/>
            <person name="Banfield J.F."/>
            <person name="Garavito R.M."/>
            <person name="Carr K."/>
            <person name="Wilkerson C."/>
            <person name="Rensing S.A."/>
            <person name="Gagneul D."/>
            <person name="Dickenson N.E."/>
            <person name="Oesterhelt C."/>
            <person name="Lercher M.J."/>
            <person name="Weber A.P."/>
        </authorList>
    </citation>
    <scope>NUCLEOTIDE SEQUENCE [LARGE SCALE GENOMIC DNA]</scope>
    <source>
        <strain evidence="7">074W</strain>
    </source>
</reference>
<protein>
    <submittedName>
        <fullName evidence="6">Uncharacterized protein</fullName>
    </submittedName>
</protein>
<dbReference type="Gramene" id="EME28895">
    <property type="protein sequence ID" value="EME28895"/>
    <property type="gene ID" value="Gasu_36340"/>
</dbReference>
<evidence type="ECO:0000256" key="2">
    <source>
        <dbReference type="ARBA" id="ARBA00022473"/>
    </source>
</evidence>
<dbReference type="EMBL" id="KB454514">
    <property type="protein sequence ID" value="EME28895.1"/>
    <property type="molecule type" value="Genomic_DNA"/>
</dbReference>
<dbReference type="InterPro" id="IPR024861">
    <property type="entry name" value="Donson"/>
</dbReference>
<evidence type="ECO:0000256" key="3">
    <source>
        <dbReference type="ARBA" id="ARBA00023242"/>
    </source>
</evidence>
<gene>
    <name evidence="6" type="ORF">Gasu_36340</name>
</gene>
<keyword evidence="2" id="KW-0217">Developmental protein</keyword>
<keyword evidence="3" id="KW-0539">Nucleus</keyword>
<accession>M2WXW6</accession>
<evidence type="ECO:0000313" key="6">
    <source>
        <dbReference type="EMBL" id="EME28895.1"/>
    </source>
</evidence>
<sequence length="471" mass="55213">MEYKRWLKERNSQQQQQQPRSLLIDSAPPNKVTHSTENEEKMHSFLSKFQVERKRESTADLSNLDWTTLSDNLSVLHPNKTSKRDEEQKLVGRRESTRTRETEQLTVPVDMSLKTAIKLELQIQNNKQGLEWIQNQVERLCFQHIFYSSNVNEENKEWSSNMLSLVDTLKQVATIFTYPALQDTIDDTVISQQDKTDASMWSHSNAFTNKTSHPVKEYWIGEEYIQCKNWQLAFHSVYQQWKLGHNQSIYVIFEKFVIIFVSFYSQGNDSHTCLAITENVPTRIKQAFDKAGIEYEIKQTTSMDIKPGILRDNIEWQSKGQTILFQGHLQVHALYELIWNEIPQWRKLFLKRVPTIVSDKEFLHCSLTSANISHHVDKFHSDNRISIQMVGVLVPASLYKLYAQLVETSVDQWNIHLETDQRTLASNKAIPNDIQKQFQQPFPYFHQTCEECFALVESLGKNHQQYHVSWK</sequence>
<evidence type="ECO:0000313" key="7">
    <source>
        <dbReference type="Proteomes" id="UP000030680"/>
    </source>
</evidence>
<dbReference type="Proteomes" id="UP000030680">
    <property type="component" value="Unassembled WGS sequence"/>
</dbReference>